<evidence type="ECO:0000313" key="2">
    <source>
        <dbReference type="EMBL" id="PPJ57521.1"/>
    </source>
</evidence>
<gene>
    <name evidence="2" type="ORF">CBER1_06240</name>
</gene>
<comment type="caution">
    <text evidence="2">The sequence shown here is derived from an EMBL/GenBank/DDBJ whole genome shotgun (WGS) entry which is preliminary data.</text>
</comment>
<dbReference type="AlphaFoldDB" id="A0A2S6CCP7"/>
<reference evidence="3" key="1">
    <citation type="journal article" date="2017" name="bioRxiv">
        <title>Conservation of a gene cluster reveals novel cercosporin biosynthetic mechanisms and extends production to the genus Colletotrichum.</title>
        <authorList>
            <person name="de Jonge R."/>
            <person name="Ebert M.K."/>
            <person name="Huitt-Roehl C.R."/>
            <person name="Pal P."/>
            <person name="Suttle J.C."/>
            <person name="Spanner R.E."/>
            <person name="Neubauer J.D."/>
            <person name="Jurick W.M.II."/>
            <person name="Stott K.A."/>
            <person name="Secor G.A."/>
            <person name="Thomma B.P.H.J."/>
            <person name="Van de Peer Y."/>
            <person name="Townsend C.A."/>
            <person name="Bolton M.D."/>
        </authorList>
    </citation>
    <scope>NUCLEOTIDE SEQUENCE [LARGE SCALE GENOMIC DNA]</scope>
    <source>
        <strain evidence="3">CBS538.71</strain>
    </source>
</reference>
<dbReference type="EMBL" id="PNEN01000492">
    <property type="protein sequence ID" value="PPJ57521.1"/>
    <property type="molecule type" value="Genomic_DNA"/>
</dbReference>
<feature type="compositionally biased region" description="Polar residues" evidence="1">
    <location>
        <begin position="51"/>
        <end position="74"/>
    </location>
</feature>
<keyword evidence="3" id="KW-1185">Reference proteome</keyword>
<feature type="compositionally biased region" description="Polar residues" evidence="1">
    <location>
        <begin position="15"/>
        <end position="24"/>
    </location>
</feature>
<accession>A0A2S6CCP7</accession>
<name>A0A2S6CCP7_9PEZI</name>
<feature type="region of interest" description="Disordered" evidence="1">
    <location>
        <begin position="1"/>
        <end position="75"/>
    </location>
</feature>
<protein>
    <submittedName>
        <fullName evidence="2">Uncharacterized protein</fullName>
    </submittedName>
</protein>
<evidence type="ECO:0000313" key="3">
    <source>
        <dbReference type="Proteomes" id="UP000237631"/>
    </source>
</evidence>
<sequence>MNQSSSTPGAFKRSGSVTSGQHGSDTLFVQDVASDGERPSKRSKYTDAGHENNSQDDSVVEQTAQRSLSPTPTSKAVIDVDEEEEQYYLEAFKQWLPKLEVEGRLKNKYAEIFKQQAGQAMPNTHNRQRMEEIAICARDEDTSVRYILSRDKKVWCLKLKGAEKALRLEHDQIMESRDKQKRPEYKHILDECLIAKSKAKVRTIERDLELRKKIVKGMNEWVRDE</sequence>
<dbReference type="OrthoDB" id="3648632at2759"/>
<proteinExistence type="predicted"/>
<evidence type="ECO:0000256" key="1">
    <source>
        <dbReference type="SAM" id="MobiDB-lite"/>
    </source>
</evidence>
<dbReference type="Proteomes" id="UP000237631">
    <property type="component" value="Unassembled WGS sequence"/>
</dbReference>
<feature type="compositionally biased region" description="Basic and acidic residues" evidence="1">
    <location>
        <begin position="35"/>
        <end position="50"/>
    </location>
</feature>
<organism evidence="2 3">
    <name type="scientific">Cercospora berteroae</name>
    <dbReference type="NCBI Taxonomy" id="357750"/>
    <lineage>
        <taxon>Eukaryota</taxon>
        <taxon>Fungi</taxon>
        <taxon>Dikarya</taxon>
        <taxon>Ascomycota</taxon>
        <taxon>Pezizomycotina</taxon>
        <taxon>Dothideomycetes</taxon>
        <taxon>Dothideomycetidae</taxon>
        <taxon>Mycosphaerellales</taxon>
        <taxon>Mycosphaerellaceae</taxon>
        <taxon>Cercospora</taxon>
    </lineage>
</organism>